<name>A0A815P1V1_9BILA</name>
<dbReference type="PROSITE" id="PS51864">
    <property type="entry name" value="ASTACIN"/>
    <property type="match status" value="1"/>
</dbReference>
<sequence length="256" mass="28660">MFLAVFIVCLAFAVNSLPVENKGANPEWLGGGYEGDMKFGPDFDASRGVAIFGAGRRWPNRIIPYDISAISNANDRKTITDAMNKLMYDVGTPQVNGTGRTACVFFRPSQNGDKEILKIQYGNGCSAHVGYGTNYQKILTLQQNGCFQSGTIQHELTHVLGFFHEQSRPDRDSFIKIHTENIIENQEHNFKKYADGSDVELQGFQYDYGSLMHYGTDYFTKNGKPTITPVKANTVIGQRDKLSATDIAEIRHYYKC</sequence>
<dbReference type="InterPro" id="IPR024079">
    <property type="entry name" value="MetalloPept_cat_dom_sf"/>
</dbReference>
<dbReference type="Proteomes" id="UP000663855">
    <property type="component" value="Unassembled WGS sequence"/>
</dbReference>
<dbReference type="GO" id="GO:0004222">
    <property type="term" value="F:metalloendopeptidase activity"/>
    <property type="evidence" value="ECO:0007669"/>
    <property type="project" value="UniProtKB-UniRule"/>
</dbReference>
<dbReference type="InterPro" id="IPR034035">
    <property type="entry name" value="Astacin-like_dom"/>
</dbReference>
<keyword evidence="2" id="KW-0732">Signal</keyword>
<dbReference type="Proteomes" id="UP000681967">
    <property type="component" value="Unassembled WGS sequence"/>
</dbReference>
<dbReference type="PRINTS" id="PR00480">
    <property type="entry name" value="ASTACIN"/>
</dbReference>
<comment type="cofactor">
    <cofactor evidence="1 2">
        <name>Zn(2+)</name>
        <dbReference type="ChEBI" id="CHEBI:29105"/>
    </cofactor>
    <text evidence="1 2">Binds 1 zinc ion per subunit.</text>
</comment>
<dbReference type="AlphaFoldDB" id="A0A815P1V1"/>
<evidence type="ECO:0000313" key="7">
    <source>
        <dbReference type="Proteomes" id="UP000663855"/>
    </source>
</evidence>
<proteinExistence type="predicted"/>
<accession>A0A815P1V1</accession>
<comment type="caution">
    <text evidence="5">The sequence shown here is derived from an EMBL/GenBank/DDBJ whole genome shotgun (WGS) entry which is preliminary data.</text>
</comment>
<evidence type="ECO:0000313" key="6">
    <source>
        <dbReference type="EMBL" id="CAF4933225.1"/>
    </source>
</evidence>
<organism evidence="5 7">
    <name type="scientific">Rotaria magnacalcarata</name>
    <dbReference type="NCBI Taxonomy" id="392030"/>
    <lineage>
        <taxon>Eukaryota</taxon>
        <taxon>Metazoa</taxon>
        <taxon>Spiralia</taxon>
        <taxon>Gnathifera</taxon>
        <taxon>Rotifera</taxon>
        <taxon>Eurotatoria</taxon>
        <taxon>Bdelloidea</taxon>
        <taxon>Philodinida</taxon>
        <taxon>Philodinidae</taxon>
        <taxon>Rotaria</taxon>
    </lineage>
</organism>
<feature type="signal peptide" evidence="2">
    <location>
        <begin position="1"/>
        <end position="16"/>
    </location>
</feature>
<evidence type="ECO:0000256" key="2">
    <source>
        <dbReference type="RuleBase" id="RU361183"/>
    </source>
</evidence>
<dbReference type="PANTHER" id="PTHR10127">
    <property type="entry name" value="DISCOIDIN, CUB, EGF, LAMININ , AND ZINC METALLOPROTEASE DOMAIN CONTAINING"/>
    <property type="match status" value="1"/>
</dbReference>
<dbReference type="SMART" id="SM00235">
    <property type="entry name" value="ZnMc"/>
    <property type="match status" value="1"/>
</dbReference>
<dbReference type="GO" id="GO:0006508">
    <property type="term" value="P:proteolysis"/>
    <property type="evidence" value="ECO:0007669"/>
    <property type="project" value="UniProtKB-KW"/>
</dbReference>
<evidence type="ECO:0000313" key="4">
    <source>
        <dbReference type="EMBL" id="CAF1400423.1"/>
    </source>
</evidence>
<evidence type="ECO:0000313" key="5">
    <source>
        <dbReference type="EMBL" id="CAF1442729.1"/>
    </source>
</evidence>
<evidence type="ECO:0000256" key="1">
    <source>
        <dbReference type="PROSITE-ProRule" id="PRU01211"/>
    </source>
</evidence>
<dbReference type="InterPro" id="IPR006026">
    <property type="entry name" value="Peptidase_Metallo"/>
</dbReference>
<protein>
    <recommendedName>
        <fullName evidence="2">Metalloendopeptidase</fullName>
        <ecNumber evidence="2">3.4.24.-</ecNumber>
    </recommendedName>
</protein>
<dbReference type="SUPFAM" id="SSF55486">
    <property type="entry name" value="Metalloproteases ('zincins'), catalytic domain"/>
    <property type="match status" value="1"/>
</dbReference>
<dbReference type="EMBL" id="CAJNOV010011244">
    <property type="protein sequence ID" value="CAF1442729.1"/>
    <property type="molecule type" value="Genomic_DNA"/>
</dbReference>
<dbReference type="EMBL" id="CAJOBH010178817">
    <property type="protein sequence ID" value="CAF4933225.1"/>
    <property type="molecule type" value="Genomic_DNA"/>
</dbReference>
<keyword evidence="1 2" id="KW-0479">Metal-binding</keyword>
<keyword evidence="1 2" id="KW-0862">Zinc</keyword>
<dbReference type="PANTHER" id="PTHR10127:SF850">
    <property type="entry name" value="METALLOENDOPEPTIDASE"/>
    <property type="match status" value="1"/>
</dbReference>
<comment type="caution">
    <text evidence="1">Lacks conserved residue(s) required for the propagation of feature annotation.</text>
</comment>
<dbReference type="OrthoDB" id="291007at2759"/>
<feature type="binding site" evidence="1">
    <location>
        <position position="158"/>
    </location>
    <ligand>
        <name>Zn(2+)</name>
        <dbReference type="ChEBI" id="CHEBI:29105"/>
        <note>catalytic</note>
    </ligand>
</feature>
<dbReference type="Gene3D" id="3.40.390.10">
    <property type="entry name" value="Collagenase (Catalytic Domain)"/>
    <property type="match status" value="1"/>
</dbReference>
<reference evidence="5" key="1">
    <citation type="submission" date="2021-02" db="EMBL/GenBank/DDBJ databases">
        <authorList>
            <person name="Nowell W R."/>
        </authorList>
    </citation>
    <scope>NUCLEOTIDE SEQUENCE</scope>
</reference>
<keyword evidence="1 2" id="KW-0482">Metalloprotease</keyword>
<keyword evidence="1 2" id="KW-0645">Protease</keyword>
<feature type="domain" description="Peptidase M12A" evidence="3">
    <location>
        <begin position="49"/>
        <end position="256"/>
    </location>
</feature>
<dbReference type="GO" id="GO:0008270">
    <property type="term" value="F:zinc ion binding"/>
    <property type="evidence" value="ECO:0007669"/>
    <property type="project" value="UniProtKB-UniRule"/>
</dbReference>
<dbReference type="InterPro" id="IPR001506">
    <property type="entry name" value="Peptidase_M12A"/>
</dbReference>
<dbReference type="EC" id="3.4.24.-" evidence="2"/>
<feature type="binding site" evidence="1">
    <location>
        <position position="164"/>
    </location>
    <ligand>
        <name>Zn(2+)</name>
        <dbReference type="ChEBI" id="CHEBI:29105"/>
        <note>catalytic</note>
    </ligand>
</feature>
<keyword evidence="1 2" id="KW-0378">Hydrolase</keyword>
<dbReference type="CDD" id="cd04280">
    <property type="entry name" value="ZnMc_astacin_like"/>
    <property type="match status" value="1"/>
</dbReference>
<evidence type="ECO:0000259" key="3">
    <source>
        <dbReference type="PROSITE" id="PS51864"/>
    </source>
</evidence>
<feature type="chain" id="PRO_5035953232" description="Metalloendopeptidase" evidence="2">
    <location>
        <begin position="17"/>
        <end position="256"/>
    </location>
</feature>
<dbReference type="EMBL" id="CAJNOW010003942">
    <property type="protein sequence ID" value="CAF1400423.1"/>
    <property type="molecule type" value="Genomic_DNA"/>
</dbReference>
<dbReference type="Proteomes" id="UP000663834">
    <property type="component" value="Unassembled WGS sequence"/>
</dbReference>
<gene>
    <name evidence="6" type="ORF">BYL167_LOCUS53392</name>
    <name evidence="5" type="ORF">CJN711_LOCUS24157</name>
    <name evidence="4" type="ORF">KQP761_LOCUS9685</name>
</gene>
<feature type="binding site" evidence="1">
    <location>
        <position position="154"/>
    </location>
    <ligand>
        <name>Zn(2+)</name>
        <dbReference type="ChEBI" id="CHEBI:29105"/>
        <note>catalytic</note>
    </ligand>
</feature>
<dbReference type="Pfam" id="PF01400">
    <property type="entry name" value="Astacin"/>
    <property type="match status" value="1"/>
</dbReference>
<feature type="active site" evidence="1">
    <location>
        <position position="155"/>
    </location>
</feature>